<dbReference type="Proteomes" id="UP001063698">
    <property type="component" value="Chromosome"/>
</dbReference>
<sequence>MRALIPKPLMKLMEELYEEEGALLLGKILGKTIILEAMAFTPCEVWERGFECLPYPMEDLIGVFHKHREEPSERDLRIATLWPLYVVLSGKGLMCYNYGKLVEALIV</sequence>
<dbReference type="KEGG" id="ipc:IPA_03365"/>
<evidence type="ECO:0000313" key="2">
    <source>
        <dbReference type="Proteomes" id="UP001063698"/>
    </source>
</evidence>
<protein>
    <submittedName>
        <fullName evidence="1">Uncharacterized protein</fullName>
    </submittedName>
</protein>
<reference evidence="1" key="1">
    <citation type="submission" date="2013-11" db="EMBL/GenBank/DDBJ databases">
        <title>Comparative genomics of Ignicoccus.</title>
        <authorList>
            <person name="Podar M."/>
        </authorList>
    </citation>
    <scope>NUCLEOTIDE SEQUENCE</scope>
    <source>
        <strain evidence="1">DSM 13166</strain>
    </source>
</reference>
<evidence type="ECO:0000313" key="1">
    <source>
        <dbReference type="EMBL" id="UXD22305.1"/>
    </source>
</evidence>
<organism evidence="1 2">
    <name type="scientific">Ignicoccus pacificus DSM 13166</name>
    <dbReference type="NCBI Taxonomy" id="940294"/>
    <lineage>
        <taxon>Archaea</taxon>
        <taxon>Thermoproteota</taxon>
        <taxon>Thermoprotei</taxon>
        <taxon>Desulfurococcales</taxon>
        <taxon>Desulfurococcaceae</taxon>
        <taxon>Ignicoccus</taxon>
    </lineage>
</organism>
<dbReference type="AlphaFoldDB" id="A0A977PLG1"/>
<name>A0A977PLG1_9CREN</name>
<proteinExistence type="predicted"/>
<accession>A0A977PLG1</accession>
<gene>
    <name evidence="1" type="ORF">IPA_03365</name>
</gene>
<keyword evidence="2" id="KW-1185">Reference proteome</keyword>
<dbReference type="EMBL" id="CP006868">
    <property type="protein sequence ID" value="UXD22305.1"/>
    <property type="molecule type" value="Genomic_DNA"/>
</dbReference>